<evidence type="ECO:0000256" key="3">
    <source>
        <dbReference type="ARBA" id="ARBA00023163"/>
    </source>
</evidence>
<keyword evidence="3" id="KW-0804">Transcription</keyword>
<sequence length="186" mass="20344">MPRIKGDDHQRAAARSQLRADILTAARELAEQAGGYEPVTMRQVAERVGYTAPVVYEYFASKRELLVGVLTEGFERLASQLAEAGPTKRAAAGALWDFANAHPRLYLLMHNLVDIPFGTPETPEPARRCFDLLREAVAAASPAHADLDDATDLFWAQTHGLIVLSLAGRIKGGRDRARALLDEVGR</sequence>
<accession>A0ABV7Y7S7</accession>
<evidence type="ECO:0000313" key="7">
    <source>
        <dbReference type="Proteomes" id="UP001595699"/>
    </source>
</evidence>
<evidence type="ECO:0000256" key="4">
    <source>
        <dbReference type="PROSITE-ProRule" id="PRU00335"/>
    </source>
</evidence>
<dbReference type="InterPro" id="IPR001647">
    <property type="entry name" value="HTH_TetR"/>
</dbReference>
<dbReference type="InterPro" id="IPR050109">
    <property type="entry name" value="HTH-type_TetR-like_transc_reg"/>
</dbReference>
<evidence type="ECO:0000256" key="1">
    <source>
        <dbReference type="ARBA" id="ARBA00023015"/>
    </source>
</evidence>
<evidence type="ECO:0000259" key="5">
    <source>
        <dbReference type="PROSITE" id="PS50977"/>
    </source>
</evidence>
<evidence type="ECO:0000256" key="2">
    <source>
        <dbReference type="ARBA" id="ARBA00023125"/>
    </source>
</evidence>
<dbReference type="Pfam" id="PF00440">
    <property type="entry name" value="TetR_N"/>
    <property type="match status" value="1"/>
</dbReference>
<protein>
    <submittedName>
        <fullName evidence="6">TetR/AcrR family transcriptional regulator</fullName>
    </submittedName>
</protein>
<reference evidence="7" key="1">
    <citation type="journal article" date="2019" name="Int. J. Syst. Evol. Microbiol.">
        <title>The Global Catalogue of Microorganisms (GCM) 10K type strain sequencing project: providing services to taxonomists for standard genome sequencing and annotation.</title>
        <authorList>
            <consortium name="The Broad Institute Genomics Platform"/>
            <consortium name="The Broad Institute Genome Sequencing Center for Infectious Disease"/>
            <person name="Wu L."/>
            <person name="Ma J."/>
        </authorList>
    </citation>
    <scope>NUCLEOTIDE SEQUENCE [LARGE SCALE GENOMIC DNA]</scope>
    <source>
        <strain evidence="7">CGMCC 4.7241</strain>
    </source>
</reference>
<organism evidence="6 7">
    <name type="scientific">Tenggerimyces flavus</name>
    <dbReference type="NCBI Taxonomy" id="1708749"/>
    <lineage>
        <taxon>Bacteria</taxon>
        <taxon>Bacillati</taxon>
        <taxon>Actinomycetota</taxon>
        <taxon>Actinomycetes</taxon>
        <taxon>Propionibacteriales</taxon>
        <taxon>Nocardioidaceae</taxon>
        <taxon>Tenggerimyces</taxon>
    </lineage>
</organism>
<dbReference type="Proteomes" id="UP001595699">
    <property type="component" value="Unassembled WGS sequence"/>
</dbReference>
<dbReference type="SUPFAM" id="SSF48498">
    <property type="entry name" value="Tetracyclin repressor-like, C-terminal domain"/>
    <property type="match status" value="1"/>
</dbReference>
<feature type="DNA-binding region" description="H-T-H motif" evidence="4">
    <location>
        <begin position="40"/>
        <end position="59"/>
    </location>
</feature>
<comment type="caution">
    <text evidence="6">The sequence shown here is derived from an EMBL/GenBank/DDBJ whole genome shotgun (WGS) entry which is preliminary data.</text>
</comment>
<feature type="domain" description="HTH tetR-type" evidence="5">
    <location>
        <begin position="16"/>
        <end position="77"/>
    </location>
</feature>
<dbReference type="SUPFAM" id="SSF46689">
    <property type="entry name" value="Homeodomain-like"/>
    <property type="match status" value="1"/>
</dbReference>
<dbReference type="InterPro" id="IPR025996">
    <property type="entry name" value="MT1864/Rv1816-like_C"/>
</dbReference>
<proteinExistence type="predicted"/>
<dbReference type="RefSeq" id="WP_205117103.1">
    <property type="nucleotide sequence ID" value="NZ_JAFBCM010000001.1"/>
</dbReference>
<keyword evidence="2 4" id="KW-0238">DNA-binding</keyword>
<gene>
    <name evidence="6" type="ORF">ACFOUW_08435</name>
</gene>
<keyword evidence="7" id="KW-1185">Reference proteome</keyword>
<dbReference type="EMBL" id="JBHRZH010000006">
    <property type="protein sequence ID" value="MFC3760864.1"/>
    <property type="molecule type" value="Genomic_DNA"/>
</dbReference>
<dbReference type="InterPro" id="IPR009057">
    <property type="entry name" value="Homeodomain-like_sf"/>
</dbReference>
<name>A0ABV7Y7S7_9ACTN</name>
<keyword evidence="1" id="KW-0805">Transcription regulation</keyword>
<dbReference type="Gene3D" id="1.10.357.10">
    <property type="entry name" value="Tetracycline Repressor, domain 2"/>
    <property type="match status" value="1"/>
</dbReference>
<dbReference type="PROSITE" id="PS50977">
    <property type="entry name" value="HTH_TETR_2"/>
    <property type="match status" value="1"/>
</dbReference>
<dbReference type="PANTHER" id="PTHR30055">
    <property type="entry name" value="HTH-TYPE TRANSCRIPTIONAL REGULATOR RUTR"/>
    <property type="match status" value="1"/>
</dbReference>
<dbReference type="InterPro" id="IPR036271">
    <property type="entry name" value="Tet_transcr_reg_TetR-rel_C_sf"/>
</dbReference>
<dbReference type="Pfam" id="PF13305">
    <property type="entry name" value="TetR_C_33"/>
    <property type="match status" value="1"/>
</dbReference>
<evidence type="ECO:0000313" key="6">
    <source>
        <dbReference type="EMBL" id="MFC3760864.1"/>
    </source>
</evidence>
<dbReference type="PANTHER" id="PTHR30055:SF234">
    <property type="entry name" value="HTH-TYPE TRANSCRIPTIONAL REGULATOR BETI"/>
    <property type="match status" value="1"/>
</dbReference>